<dbReference type="InterPro" id="IPR034122">
    <property type="entry name" value="Retropepsin-like_bacterial"/>
</dbReference>
<keyword evidence="2" id="KW-1185">Reference proteome</keyword>
<comment type="caution">
    <text evidence="1">The sequence shown here is derived from an EMBL/GenBank/DDBJ whole genome shotgun (WGS) entry which is preliminary data.</text>
</comment>
<dbReference type="CDD" id="cd05483">
    <property type="entry name" value="retropepsin_like_bacteria"/>
    <property type="match status" value="1"/>
</dbReference>
<accession>A0A1L9QJR4</accession>
<evidence type="ECO:0000313" key="1">
    <source>
        <dbReference type="EMBL" id="OJJ14779.1"/>
    </source>
</evidence>
<evidence type="ECO:0000313" key="2">
    <source>
        <dbReference type="Proteomes" id="UP000183940"/>
    </source>
</evidence>
<protein>
    <recommendedName>
        <fullName evidence="3">Aspartyl protease</fullName>
    </recommendedName>
</protein>
<dbReference type="Pfam" id="PF13975">
    <property type="entry name" value="gag-asp_proteas"/>
    <property type="match status" value="1"/>
</dbReference>
<dbReference type="SUPFAM" id="SSF50630">
    <property type="entry name" value="Acid proteases"/>
    <property type="match status" value="1"/>
</dbReference>
<dbReference type="Proteomes" id="UP000183940">
    <property type="component" value="Unassembled WGS sequence"/>
</dbReference>
<gene>
    <name evidence="1" type="ORF">BI308_24805</name>
</gene>
<dbReference type="Gene3D" id="2.40.70.10">
    <property type="entry name" value="Acid Proteases"/>
    <property type="match status" value="1"/>
</dbReference>
<organism evidence="1 2">
    <name type="scientific">Roseofilum reptotaenium AO1-A</name>
    <dbReference type="NCBI Taxonomy" id="1925591"/>
    <lineage>
        <taxon>Bacteria</taxon>
        <taxon>Bacillati</taxon>
        <taxon>Cyanobacteriota</taxon>
        <taxon>Cyanophyceae</taxon>
        <taxon>Desertifilales</taxon>
        <taxon>Desertifilaceae</taxon>
        <taxon>Roseofilum</taxon>
    </lineage>
</organism>
<dbReference type="AlphaFoldDB" id="A0A1L9QJR4"/>
<proteinExistence type="predicted"/>
<dbReference type="InterPro" id="IPR021109">
    <property type="entry name" value="Peptidase_aspartic_dom_sf"/>
</dbReference>
<sequence length="187" mass="19931">MNKHLWSKSLGMTVALGIGFIVGGAESAIAQEVQGCFMVTSSGQSIPLSGVCEGTSAPRSRPATPGVFQAQIKRRLGGIPVIEVTFNDRHSFEMIVDTGASGTLITQEMAQKLQIEPVDSVTSTIADGSRVTFPLGYVKSMAVHGAVVRDIPVAIAPRMAIGLLGHDFFGNYDVQIKQNVVEFRPRS</sequence>
<dbReference type="EMBL" id="MLAW01000076">
    <property type="protein sequence ID" value="OJJ14779.1"/>
    <property type="molecule type" value="Genomic_DNA"/>
</dbReference>
<evidence type="ECO:0008006" key="3">
    <source>
        <dbReference type="Google" id="ProtNLM"/>
    </source>
</evidence>
<name>A0A1L9QJR4_9CYAN</name>
<reference evidence="1" key="1">
    <citation type="submission" date="2016-10" db="EMBL/GenBank/DDBJ databases">
        <title>CRISPR-Cas defence system in Roseofilum reptotaenium: evidence of a bacteriophage-cyanobacterium arms race in the coral black band disease.</title>
        <authorList>
            <person name="Buerger P."/>
            <person name="Wood-Charlson E.M."/>
            <person name="Weynberg K.D."/>
            <person name="Willis B."/>
            <person name="Van Oppen M.J."/>
        </authorList>
    </citation>
    <scope>NUCLEOTIDE SEQUENCE [LARGE SCALE GENOMIC DNA]</scope>
    <source>
        <strain evidence="1">AO1-A</strain>
    </source>
</reference>
<dbReference type="STRING" id="1925591.BI308_24805"/>